<feature type="transmembrane region" description="Helical" evidence="6">
    <location>
        <begin position="129"/>
        <end position="146"/>
    </location>
</feature>
<dbReference type="EMBL" id="CAEZYU010000018">
    <property type="protein sequence ID" value="CAB4734799.1"/>
    <property type="molecule type" value="Genomic_DNA"/>
</dbReference>
<name>A0A6J6AZF7_9ZZZZ</name>
<dbReference type="PANTHER" id="PTHR35007">
    <property type="entry name" value="INTEGRAL MEMBRANE PROTEIN-RELATED"/>
    <property type="match status" value="1"/>
</dbReference>
<evidence type="ECO:0000256" key="6">
    <source>
        <dbReference type="SAM" id="Phobius"/>
    </source>
</evidence>
<evidence type="ECO:0000256" key="5">
    <source>
        <dbReference type="ARBA" id="ARBA00023136"/>
    </source>
</evidence>
<dbReference type="AlphaFoldDB" id="A0A6J6AZF7"/>
<reference evidence="8" key="1">
    <citation type="submission" date="2020-05" db="EMBL/GenBank/DDBJ databases">
        <authorList>
            <person name="Chiriac C."/>
            <person name="Salcher M."/>
            <person name="Ghai R."/>
            <person name="Kavagutti S V."/>
        </authorList>
    </citation>
    <scope>NUCLEOTIDE SEQUENCE</scope>
</reference>
<evidence type="ECO:0000256" key="2">
    <source>
        <dbReference type="ARBA" id="ARBA00022475"/>
    </source>
</evidence>
<evidence type="ECO:0000256" key="4">
    <source>
        <dbReference type="ARBA" id="ARBA00022989"/>
    </source>
</evidence>
<evidence type="ECO:0000256" key="3">
    <source>
        <dbReference type="ARBA" id="ARBA00022692"/>
    </source>
</evidence>
<evidence type="ECO:0000256" key="1">
    <source>
        <dbReference type="ARBA" id="ARBA00004651"/>
    </source>
</evidence>
<proteinExistence type="predicted"/>
<protein>
    <submittedName>
        <fullName evidence="8">Unannotated protein</fullName>
    </submittedName>
</protein>
<accession>A0A6J6AZF7</accession>
<gene>
    <name evidence="8" type="ORF">UFOPK1358_00450</name>
    <name evidence="9" type="ORF">UFOPK2766_00589</name>
    <name evidence="10" type="ORF">UFOPK3519_00116</name>
</gene>
<dbReference type="EMBL" id="CAEZSF010000026">
    <property type="protein sequence ID" value="CAB4532141.1"/>
    <property type="molecule type" value="Genomic_DNA"/>
</dbReference>
<dbReference type="PANTHER" id="PTHR35007:SF4">
    <property type="entry name" value="CONSERVED TRANSMEMBRANE PROTEIN-RELATED"/>
    <property type="match status" value="1"/>
</dbReference>
<keyword evidence="3 6" id="KW-0812">Transmembrane</keyword>
<dbReference type="GO" id="GO:0005886">
    <property type="term" value="C:plasma membrane"/>
    <property type="evidence" value="ECO:0007669"/>
    <property type="project" value="UniProtKB-SubCell"/>
</dbReference>
<feature type="domain" description="Type II secretion system protein GspF" evidence="7">
    <location>
        <begin position="22"/>
        <end position="139"/>
    </location>
</feature>
<organism evidence="8">
    <name type="scientific">freshwater metagenome</name>
    <dbReference type="NCBI Taxonomy" id="449393"/>
    <lineage>
        <taxon>unclassified sequences</taxon>
        <taxon>metagenomes</taxon>
        <taxon>ecological metagenomes</taxon>
    </lineage>
</organism>
<evidence type="ECO:0000313" key="10">
    <source>
        <dbReference type="EMBL" id="CAB4889307.1"/>
    </source>
</evidence>
<keyword evidence="4 6" id="KW-1133">Transmembrane helix</keyword>
<dbReference type="InterPro" id="IPR018076">
    <property type="entry name" value="T2SS_GspF_dom"/>
</dbReference>
<sequence>MRRARRSDRLLDQQLPGVAAGLARSVHAGATLLVAIEDLGKLAAAPSGDDLATLASAVRRGSSLDAALGHWQRSRADTSVEVLVAACRFGHVEGGDLAAALDGAAVSLLDRIEVADEARALSSQARSSAAVLVALPLLGAAGFSVLDPAVAATLFTTAAGWFCLLVGLGLDALGAWVLSRMVRSALR</sequence>
<keyword evidence="5 6" id="KW-0472">Membrane</keyword>
<dbReference type="EMBL" id="CAFBMG010000004">
    <property type="protein sequence ID" value="CAB4889307.1"/>
    <property type="molecule type" value="Genomic_DNA"/>
</dbReference>
<comment type="subcellular location">
    <subcellularLocation>
        <location evidence="1">Cell membrane</location>
        <topology evidence="1">Multi-pass membrane protein</topology>
    </subcellularLocation>
</comment>
<keyword evidence="2" id="KW-1003">Cell membrane</keyword>
<dbReference type="Pfam" id="PF00482">
    <property type="entry name" value="T2SSF"/>
    <property type="match status" value="1"/>
</dbReference>
<evidence type="ECO:0000313" key="9">
    <source>
        <dbReference type="EMBL" id="CAB4734799.1"/>
    </source>
</evidence>
<feature type="transmembrane region" description="Helical" evidence="6">
    <location>
        <begin position="158"/>
        <end position="178"/>
    </location>
</feature>
<evidence type="ECO:0000259" key="7">
    <source>
        <dbReference type="Pfam" id="PF00482"/>
    </source>
</evidence>
<evidence type="ECO:0000313" key="8">
    <source>
        <dbReference type="EMBL" id="CAB4532141.1"/>
    </source>
</evidence>